<organism evidence="1">
    <name type="scientific">Arion vulgaris</name>
    <dbReference type="NCBI Taxonomy" id="1028688"/>
    <lineage>
        <taxon>Eukaryota</taxon>
        <taxon>Metazoa</taxon>
        <taxon>Spiralia</taxon>
        <taxon>Lophotrochozoa</taxon>
        <taxon>Mollusca</taxon>
        <taxon>Gastropoda</taxon>
        <taxon>Heterobranchia</taxon>
        <taxon>Euthyneura</taxon>
        <taxon>Panpulmonata</taxon>
        <taxon>Eupulmonata</taxon>
        <taxon>Stylommatophora</taxon>
        <taxon>Helicina</taxon>
        <taxon>Arionoidea</taxon>
        <taxon>Arionidae</taxon>
        <taxon>Arion</taxon>
    </lineage>
</organism>
<feature type="non-terminal residue" evidence="1">
    <location>
        <position position="221"/>
    </location>
</feature>
<proteinExistence type="predicted"/>
<reference evidence="1" key="1">
    <citation type="submission" date="2014-12" db="EMBL/GenBank/DDBJ databases">
        <title>Insight into the proteome of Arion vulgaris.</title>
        <authorList>
            <person name="Aradska J."/>
            <person name="Bulat T."/>
            <person name="Smidak R."/>
            <person name="Sarate P."/>
            <person name="Gangsoo J."/>
            <person name="Sialana F."/>
            <person name="Bilban M."/>
            <person name="Lubec G."/>
        </authorList>
    </citation>
    <scope>NUCLEOTIDE SEQUENCE</scope>
    <source>
        <tissue evidence="1">Skin</tissue>
    </source>
</reference>
<name>A0A0B7AXQ7_9EUPU</name>
<protein>
    <submittedName>
        <fullName evidence="1">Uncharacterized protein</fullName>
    </submittedName>
</protein>
<accession>A0A0B7AXQ7</accession>
<dbReference type="AlphaFoldDB" id="A0A0B7AXQ7"/>
<dbReference type="EMBL" id="HACG01037830">
    <property type="protein sequence ID" value="CEK84695.1"/>
    <property type="molecule type" value="Transcribed_RNA"/>
</dbReference>
<gene>
    <name evidence="1" type="primary">ORF144025</name>
</gene>
<evidence type="ECO:0000313" key="1">
    <source>
        <dbReference type="EMBL" id="CEK84695.1"/>
    </source>
</evidence>
<feature type="non-terminal residue" evidence="1">
    <location>
        <position position="1"/>
    </location>
</feature>
<sequence>NINKTNTKPTFNYQKANWEQFSLELMTLDIRKINRTNVDTYAETLTTEILKIATKHIPNKNMPLYIKHTADKPRKNKIKNPVPWWTDKCSEKVKERNRALDRARKNKTEENLTKYRQLRNECNKIIFKAKEVHWRSFCETISFRTSTTTVWNKLNCIKGGNRQKTNIPTLRGRVPATTDKEKANALALHFHSVSAKTNMTIEEINRRQQTLEELEITSQDE</sequence>